<dbReference type="PANTHER" id="PTHR37817">
    <property type="entry name" value="N-ACETYLTRANSFERASE EIS"/>
    <property type="match status" value="1"/>
</dbReference>
<dbReference type="InterPro" id="IPR036527">
    <property type="entry name" value="SCP2_sterol-bd_dom_sf"/>
</dbReference>
<dbReference type="Pfam" id="PF13530">
    <property type="entry name" value="SCP2_2"/>
    <property type="match status" value="1"/>
</dbReference>
<evidence type="ECO:0000313" key="3">
    <source>
        <dbReference type="Proteomes" id="UP000619534"/>
    </source>
</evidence>
<dbReference type="SUPFAM" id="SSF55718">
    <property type="entry name" value="SCP-like"/>
    <property type="match status" value="1"/>
</dbReference>
<dbReference type="Pfam" id="PF13527">
    <property type="entry name" value="Acetyltransf_9"/>
    <property type="match status" value="1"/>
</dbReference>
<dbReference type="Pfam" id="PF17668">
    <property type="entry name" value="Acetyltransf_17"/>
    <property type="match status" value="1"/>
</dbReference>
<protein>
    <submittedName>
        <fullName evidence="2">Acetyltransferase</fullName>
    </submittedName>
</protein>
<feature type="domain" description="N-acetyltransferase" evidence="1">
    <location>
        <begin position="2"/>
        <end position="143"/>
    </location>
</feature>
<comment type="caution">
    <text evidence="2">The sequence shown here is derived from an EMBL/GenBank/DDBJ whole genome shotgun (WGS) entry which is preliminary data.</text>
</comment>
<dbReference type="Gene3D" id="3.40.630.30">
    <property type="match status" value="2"/>
</dbReference>
<evidence type="ECO:0000259" key="1">
    <source>
        <dbReference type="PROSITE" id="PS51186"/>
    </source>
</evidence>
<dbReference type="PANTHER" id="PTHR37817:SF1">
    <property type="entry name" value="N-ACETYLTRANSFERASE EIS"/>
    <property type="match status" value="1"/>
</dbReference>
<dbReference type="SUPFAM" id="SSF55729">
    <property type="entry name" value="Acyl-CoA N-acyltransferases (Nat)"/>
    <property type="match status" value="1"/>
</dbReference>
<dbReference type="InterPro" id="IPR016181">
    <property type="entry name" value="Acyl_CoA_acyltransferase"/>
</dbReference>
<reference evidence="3" key="1">
    <citation type="journal article" date="2019" name="Int. J. Syst. Evol. Microbiol.">
        <title>The Global Catalogue of Microorganisms (GCM) 10K type strain sequencing project: providing services to taxonomists for standard genome sequencing and annotation.</title>
        <authorList>
            <consortium name="The Broad Institute Genomics Platform"/>
            <consortium name="The Broad Institute Genome Sequencing Center for Infectious Disease"/>
            <person name="Wu L."/>
            <person name="Ma J."/>
        </authorList>
    </citation>
    <scope>NUCLEOTIDE SEQUENCE [LARGE SCALE GENOMIC DNA]</scope>
    <source>
        <strain evidence="3">CCM 7282</strain>
    </source>
</reference>
<accession>A0ABQ1NR05</accession>
<name>A0ABQ1NR05_9BACI</name>
<dbReference type="Proteomes" id="UP000619534">
    <property type="component" value="Unassembled WGS sequence"/>
</dbReference>
<dbReference type="InterPro" id="IPR051554">
    <property type="entry name" value="Acetyltransferase_Eis"/>
</dbReference>
<keyword evidence="3" id="KW-1185">Reference proteome</keyword>
<dbReference type="InterPro" id="IPR041380">
    <property type="entry name" value="Acetyltransf_17"/>
</dbReference>
<gene>
    <name evidence="2" type="ORF">GCM10007216_08650</name>
</gene>
<organism evidence="2 3">
    <name type="scientific">Thalassobacillus devorans</name>
    <dbReference type="NCBI Taxonomy" id="279813"/>
    <lineage>
        <taxon>Bacteria</taxon>
        <taxon>Bacillati</taxon>
        <taxon>Bacillota</taxon>
        <taxon>Bacilli</taxon>
        <taxon>Bacillales</taxon>
        <taxon>Bacillaceae</taxon>
        <taxon>Thalassobacillus</taxon>
    </lineage>
</organism>
<dbReference type="InterPro" id="IPR025559">
    <property type="entry name" value="Eis_dom"/>
</dbReference>
<dbReference type="PROSITE" id="PS51186">
    <property type="entry name" value="GNAT"/>
    <property type="match status" value="1"/>
</dbReference>
<dbReference type="CDD" id="cd04301">
    <property type="entry name" value="NAT_SF"/>
    <property type="match status" value="1"/>
</dbReference>
<evidence type="ECO:0000313" key="2">
    <source>
        <dbReference type="EMBL" id="GGC80364.1"/>
    </source>
</evidence>
<dbReference type="Gene3D" id="3.30.1050.10">
    <property type="entry name" value="SCP2 sterol-binding domain"/>
    <property type="match status" value="1"/>
</dbReference>
<dbReference type="RefSeq" id="WP_062445683.1">
    <property type="nucleotide sequence ID" value="NZ_BMCJ01000001.1"/>
</dbReference>
<dbReference type="InterPro" id="IPR000182">
    <property type="entry name" value="GNAT_dom"/>
</dbReference>
<sequence>MSELKKITTSNYDDCLRLGENAFNYTLTQAQIEDRKWQMNKQDIYGIFDGEKLAAKLHLHSFQVTLNEQIINMGGIAGVATWPEDRRKGYVGALMKHALRIMYEQGTALSMLHPFSIPFYRNYGFELTQHTYTYKGKLEHLITSTASENGKLKRIHKEDAARLLNPVYEQAASDYMLMLKREQWWWERRVISENTQIIAYEANGRIEGYLLAEMKKDRLVIEEFIYQSTEAFTGLLQWMKNHDSMTSDIELSMLPGDLDAFHFSNPSFKEVRKPYFMARIVDVVKFFEEYPFVKQGNGSLKLKLTDHYAPWNEGVWVCTLTDGNMEVEKTTGDADIEMDIRTLSAVLSGSLSLEKAAFMNKLSGESVSVTLLASWLPKNNPAFLDFF</sequence>
<proteinExistence type="predicted"/>
<dbReference type="EMBL" id="BMCJ01000001">
    <property type="protein sequence ID" value="GGC80364.1"/>
    <property type="molecule type" value="Genomic_DNA"/>
</dbReference>